<dbReference type="Proteomes" id="UP000541058">
    <property type="component" value="Unassembled WGS sequence"/>
</dbReference>
<reference evidence="2 3" key="1">
    <citation type="journal article" date="2020" name="Biotechnol. Biofuels">
        <title>New insights from the biogas microbiome by comprehensive genome-resolved metagenomics of nearly 1600 species originating from multiple anaerobic digesters.</title>
        <authorList>
            <person name="Campanaro S."/>
            <person name="Treu L."/>
            <person name="Rodriguez-R L.M."/>
            <person name="Kovalovszki A."/>
            <person name="Ziels R.M."/>
            <person name="Maus I."/>
            <person name="Zhu X."/>
            <person name="Kougias P.G."/>
            <person name="Basile A."/>
            <person name="Luo G."/>
            <person name="Schluter A."/>
            <person name="Konstantinidis K.T."/>
            <person name="Angelidaki I."/>
        </authorList>
    </citation>
    <scope>NUCLEOTIDE SEQUENCE [LARGE SCALE GENOMIC DNA]</scope>
    <source>
        <strain evidence="2">AS23ysBPME_34</strain>
    </source>
</reference>
<comment type="caution">
    <text evidence="2">The sequence shown here is derived from an EMBL/GenBank/DDBJ whole genome shotgun (WGS) entry which is preliminary data.</text>
</comment>
<proteinExistence type="predicted"/>
<dbReference type="AlphaFoldDB" id="A0A7X8C204"/>
<protein>
    <submittedName>
        <fullName evidence="2">DUF2075 domain-containing protein</fullName>
    </submittedName>
</protein>
<dbReference type="CDD" id="cd10439">
    <property type="entry name" value="GIY-YIG_COG3410"/>
    <property type="match status" value="1"/>
</dbReference>
<dbReference type="Gene3D" id="3.40.50.300">
    <property type="entry name" value="P-loop containing nucleotide triphosphate hydrolases"/>
    <property type="match status" value="1"/>
</dbReference>
<feature type="domain" description="GIY-YIG" evidence="1">
    <location>
        <begin position="37"/>
        <end position="121"/>
    </location>
</feature>
<dbReference type="PROSITE" id="PS50164">
    <property type="entry name" value="GIY_YIG"/>
    <property type="match status" value="1"/>
</dbReference>
<sequence length="583" mass="68313">MSSNAFIEEIKFNKEDLDLFIEETKSKNDKNREYLLEYPTVYIANHKEKDEFYVYVGETTNINKRTQQHLLIDPKIREDWKALSEAKNSSMYIIGHKYFNKSLTLDIENRLMLYLSSVENVKSVYNRRTNEQNKYYTSNKLDEVFSEIWLKLRSKNKKLFPMESVIKDSALFKASPFHKLTNEQLEAKMEIINTVVEILQNNTTGNLIIVNGAAGSGKTVLLSSLFYDLFNDTEFQLEKLEKTALNNYLLVNHEQLLVVYEQIASKLNILGKNVKRVLKPTQFINRNSEENKADIVLIDEAHLLWTQGKQSYRGKNQLIDIINRSKVTIAVFDEDQIMQTNQYMEKDIQHLVPKTKLHKITLKNQMRINASLKTIEWIENFARHNKIGKMNKDDSYDLRVFDSPEDLVQAIKERNFDSNKGISRTIASFDWEYSSTKKPENTDFWMVKIGTWEMPWNLQLQEYDKTLKKQNKNRSWAEQPHTINEVGSHYTVQGFDLNYAGVIIGPSVKYRNGKVIIDPNESKNKHATQRRTFSNNEKRHVSEELIQNELNVLLTRGVNGLYIYAVDEQLRNKLLEVYRNRGE</sequence>
<dbReference type="InterPro" id="IPR027417">
    <property type="entry name" value="P-loop_NTPase"/>
</dbReference>
<dbReference type="RefSeq" id="WP_276646041.1">
    <property type="nucleotide sequence ID" value="NZ_CANBAE010000131.1"/>
</dbReference>
<evidence type="ECO:0000259" key="1">
    <source>
        <dbReference type="PROSITE" id="PS50164"/>
    </source>
</evidence>
<dbReference type="InterPro" id="IPR018647">
    <property type="entry name" value="SLFN_3-like_DNA/RNA_helicase"/>
</dbReference>
<evidence type="ECO:0000313" key="3">
    <source>
        <dbReference type="Proteomes" id="UP000541058"/>
    </source>
</evidence>
<dbReference type="SUPFAM" id="SSF52540">
    <property type="entry name" value="P-loop containing nucleoside triphosphate hydrolases"/>
    <property type="match status" value="1"/>
</dbReference>
<accession>A0A7X8C204</accession>
<organism evidence="2 3">
    <name type="scientific">Globicatella sulfidifaciens</name>
    <dbReference type="NCBI Taxonomy" id="136093"/>
    <lineage>
        <taxon>Bacteria</taxon>
        <taxon>Bacillati</taxon>
        <taxon>Bacillota</taxon>
        <taxon>Bacilli</taxon>
        <taxon>Lactobacillales</taxon>
        <taxon>Aerococcaceae</taxon>
        <taxon>Globicatella</taxon>
    </lineage>
</organism>
<name>A0A7X8C204_9LACT</name>
<dbReference type="EMBL" id="JAAYSM010000037">
    <property type="protein sequence ID" value="NLJ17485.1"/>
    <property type="molecule type" value="Genomic_DNA"/>
</dbReference>
<dbReference type="Pfam" id="PF09848">
    <property type="entry name" value="SLFN-g3_helicase"/>
    <property type="match status" value="1"/>
</dbReference>
<dbReference type="InterPro" id="IPR000305">
    <property type="entry name" value="GIY-YIG_endonuc"/>
</dbReference>
<evidence type="ECO:0000313" key="2">
    <source>
        <dbReference type="EMBL" id="NLJ17485.1"/>
    </source>
</evidence>
<gene>
    <name evidence="2" type="ORF">GX355_01335</name>
</gene>